<dbReference type="Proteomes" id="UP001148629">
    <property type="component" value="Unassembled WGS sequence"/>
</dbReference>
<evidence type="ECO:0000313" key="2">
    <source>
        <dbReference type="Proteomes" id="UP001148629"/>
    </source>
</evidence>
<evidence type="ECO:0000313" key="1">
    <source>
        <dbReference type="EMBL" id="KAJ3533072.1"/>
    </source>
</evidence>
<sequence length="499" mass="53995">MALSPLFVQLTAPNGVTYKQPLGLFINNDFVPAQSGQTIATINPFDETEITRVHAAGVQDVDAAVQAARDAFNGPWANFTSTERGRLLSRLADLVETHAETLATIESWDGGKPFQIALQENIQEVMAVFRYYAGYADKLHGQVIETEKNQHVFTTREPIGVCGQIIPWNYPLSMAAWKLGPAVATGNCVVIKAAEQTPLSILYLAALVKEAGYPKGVVNIINGYGKDAGAALASHMDVDKIALTGSTETGRQIMKLASGNLKSITLETGGKSPLIVFEDADLDKAVYWGHIGIMSNAGQMCTANSRIFVHEKVYEEFLRRFLEKLSSAKSGDPFAADTFQGPQVNRIQRDRILRYIELGKAEGAKLAIGGNVHGSAGDGKGYFVEPTVFTDVSDGMAIYREEIFGPVAAVLSFTTEEDVVRRANDTSFGLGAALFTKDVGRIHRITRKIQSGTVWVNSSNNSDIRAPFGGFKQSGIGRECGQAGIEAYTAIKTVYITLD</sequence>
<dbReference type="EMBL" id="JANRMS010000899">
    <property type="protein sequence ID" value="KAJ3533072.1"/>
    <property type="molecule type" value="Genomic_DNA"/>
</dbReference>
<name>A0ACC1S6C5_9HYPO</name>
<organism evidence="1 2">
    <name type="scientific">Fusarium decemcellulare</name>
    <dbReference type="NCBI Taxonomy" id="57161"/>
    <lineage>
        <taxon>Eukaryota</taxon>
        <taxon>Fungi</taxon>
        <taxon>Dikarya</taxon>
        <taxon>Ascomycota</taxon>
        <taxon>Pezizomycotina</taxon>
        <taxon>Sordariomycetes</taxon>
        <taxon>Hypocreomycetidae</taxon>
        <taxon>Hypocreales</taxon>
        <taxon>Nectriaceae</taxon>
        <taxon>Fusarium</taxon>
        <taxon>Fusarium decemcellulare species complex</taxon>
    </lineage>
</organism>
<reference evidence="1" key="1">
    <citation type="submission" date="2022-08" db="EMBL/GenBank/DDBJ databases">
        <title>Genome Sequence of Fusarium decemcellulare.</title>
        <authorList>
            <person name="Buettner E."/>
        </authorList>
    </citation>
    <scope>NUCLEOTIDE SEQUENCE</scope>
    <source>
        <strain evidence="1">Babe19</strain>
    </source>
</reference>
<comment type="caution">
    <text evidence="1">The sequence shown here is derived from an EMBL/GenBank/DDBJ whole genome shotgun (WGS) entry which is preliminary data.</text>
</comment>
<proteinExistence type="predicted"/>
<gene>
    <name evidence="1" type="ORF">NM208_g8150</name>
</gene>
<accession>A0ACC1S6C5</accession>
<protein>
    <submittedName>
        <fullName evidence="1">Uncharacterized protein</fullName>
    </submittedName>
</protein>
<keyword evidence="2" id="KW-1185">Reference proteome</keyword>